<proteinExistence type="predicted"/>
<keyword evidence="2" id="KW-1185">Reference proteome</keyword>
<evidence type="ECO:0000313" key="1">
    <source>
        <dbReference type="EMBL" id="GFO13814.1"/>
    </source>
</evidence>
<evidence type="ECO:0000313" key="2">
    <source>
        <dbReference type="Proteomes" id="UP000735302"/>
    </source>
</evidence>
<reference evidence="1 2" key="1">
    <citation type="journal article" date="2021" name="Elife">
        <title>Chloroplast acquisition without the gene transfer in kleptoplastic sea slugs, Plakobranchus ocellatus.</title>
        <authorList>
            <person name="Maeda T."/>
            <person name="Takahashi S."/>
            <person name="Yoshida T."/>
            <person name="Shimamura S."/>
            <person name="Takaki Y."/>
            <person name="Nagai Y."/>
            <person name="Toyoda A."/>
            <person name="Suzuki Y."/>
            <person name="Arimoto A."/>
            <person name="Ishii H."/>
            <person name="Satoh N."/>
            <person name="Nishiyama T."/>
            <person name="Hasebe M."/>
            <person name="Maruyama T."/>
            <person name="Minagawa J."/>
            <person name="Obokata J."/>
            <person name="Shigenobu S."/>
        </authorList>
    </citation>
    <scope>NUCLEOTIDE SEQUENCE [LARGE SCALE GENOMIC DNA]</scope>
</reference>
<dbReference type="Proteomes" id="UP000735302">
    <property type="component" value="Unassembled WGS sequence"/>
</dbReference>
<name>A0AAV4B621_9GAST</name>
<dbReference type="AlphaFoldDB" id="A0AAV4B621"/>
<comment type="caution">
    <text evidence="1">The sequence shown here is derived from an EMBL/GenBank/DDBJ whole genome shotgun (WGS) entry which is preliminary data.</text>
</comment>
<dbReference type="EMBL" id="BLXT01004508">
    <property type="protein sequence ID" value="GFO13814.1"/>
    <property type="molecule type" value="Genomic_DNA"/>
</dbReference>
<sequence>MDFRSFTDASSWISSQVTSSPVVLHDGDETETDDETHDSNDLVGMCFEGKALSKDNFLPVNEVLDLLTGDTLETVLASVSACLWVGRNMFGFCRNSDNVIRRKGGKKSEYWDDCGAWVMEQRQAHHPHCTQGKTD</sequence>
<accession>A0AAV4B621</accession>
<organism evidence="1 2">
    <name type="scientific">Plakobranchus ocellatus</name>
    <dbReference type="NCBI Taxonomy" id="259542"/>
    <lineage>
        <taxon>Eukaryota</taxon>
        <taxon>Metazoa</taxon>
        <taxon>Spiralia</taxon>
        <taxon>Lophotrochozoa</taxon>
        <taxon>Mollusca</taxon>
        <taxon>Gastropoda</taxon>
        <taxon>Heterobranchia</taxon>
        <taxon>Euthyneura</taxon>
        <taxon>Panpulmonata</taxon>
        <taxon>Sacoglossa</taxon>
        <taxon>Placobranchoidea</taxon>
        <taxon>Plakobranchidae</taxon>
        <taxon>Plakobranchus</taxon>
    </lineage>
</organism>
<protein>
    <submittedName>
        <fullName evidence="1">Uncharacterized protein</fullName>
    </submittedName>
</protein>
<gene>
    <name evidence="1" type="ORF">PoB_004031900</name>
</gene>